<evidence type="ECO:0000313" key="3">
    <source>
        <dbReference type="Proteomes" id="UP001189429"/>
    </source>
</evidence>
<evidence type="ECO:0000256" key="1">
    <source>
        <dbReference type="SAM" id="SignalP"/>
    </source>
</evidence>
<reference evidence="2" key="1">
    <citation type="submission" date="2023-10" db="EMBL/GenBank/DDBJ databases">
        <authorList>
            <person name="Chen Y."/>
            <person name="Shah S."/>
            <person name="Dougan E. K."/>
            <person name="Thang M."/>
            <person name="Chan C."/>
        </authorList>
    </citation>
    <scope>NUCLEOTIDE SEQUENCE [LARGE SCALE GENOMIC DNA]</scope>
</reference>
<gene>
    <name evidence="2" type="ORF">PCOR1329_LOCUS13632</name>
</gene>
<feature type="non-terminal residue" evidence="2">
    <location>
        <position position="1"/>
    </location>
</feature>
<feature type="signal peptide" evidence="1">
    <location>
        <begin position="1"/>
        <end position="19"/>
    </location>
</feature>
<dbReference type="Gene3D" id="3.40.30.10">
    <property type="entry name" value="Glutaredoxin"/>
    <property type="match status" value="1"/>
</dbReference>
<comment type="caution">
    <text evidence="2">The sequence shown here is derived from an EMBL/GenBank/DDBJ whole genome shotgun (WGS) entry which is preliminary data.</text>
</comment>
<sequence length="150" mass="16527">RFAHRRVWRGAGVVAVAFSSVLRPAVVRPRAREVDSVAEAELKAKYKVKDHCTFLVFKDGNETGAYTGPYGKADIVDYMHSLMLPPGVGTVCTWPACRTDRCEHLLGGRSMSSLPSMRGHCSRAFCAPPFDSCTWVRSPPVPSLPYSQRA</sequence>
<dbReference type="Proteomes" id="UP001189429">
    <property type="component" value="Unassembled WGS sequence"/>
</dbReference>
<evidence type="ECO:0000313" key="2">
    <source>
        <dbReference type="EMBL" id="CAK0807887.1"/>
    </source>
</evidence>
<proteinExistence type="predicted"/>
<dbReference type="EMBL" id="CAUYUJ010004033">
    <property type="protein sequence ID" value="CAK0807887.1"/>
    <property type="molecule type" value="Genomic_DNA"/>
</dbReference>
<name>A0ABN9QP05_9DINO</name>
<dbReference type="SUPFAM" id="SSF52833">
    <property type="entry name" value="Thioredoxin-like"/>
    <property type="match status" value="1"/>
</dbReference>
<protein>
    <submittedName>
        <fullName evidence="2">Uncharacterized protein</fullName>
    </submittedName>
</protein>
<keyword evidence="3" id="KW-1185">Reference proteome</keyword>
<dbReference type="InterPro" id="IPR036249">
    <property type="entry name" value="Thioredoxin-like_sf"/>
</dbReference>
<organism evidence="2 3">
    <name type="scientific">Prorocentrum cordatum</name>
    <dbReference type="NCBI Taxonomy" id="2364126"/>
    <lineage>
        <taxon>Eukaryota</taxon>
        <taxon>Sar</taxon>
        <taxon>Alveolata</taxon>
        <taxon>Dinophyceae</taxon>
        <taxon>Prorocentrales</taxon>
        <taxon>Prorocentraceae</taxon>
        <taxon>Prorocentrum</taxon>
    </lineage>
</organism>
<keyword evidence="1" id="KW-0732">Signal</keyword>
<feature type="chain" id="PRO_5045830437" evidence="1">
    <location>
        <begin position="20"/>
        <end position="150"/>
    </location>
</feature>
<accession>A0ABN9QP05</accession>